<reference evidence="9" key="1">
    <citation type="submission" date="2022-08" db="EMBL/GenBank/DDBJ databases">
        <title>Genomic Encyclopedia of Type Strains, Phase V (KMG-V): Genome sequencing to study the core and pangenomes of soil and plant-associated prokaryotes.</title>
        <authorList>
            <person name="Whitman W."/>
        </authorList>
    </citation>
    <scope>NUCLEOTIDE SEQUENCE</scope>
    <source>
        <strain evidence="9">0</strain>
    </source>
</reference>
<keyword evidence="3 6" id="KW-1133">Transmembrane helix</keyword>
<feature type="transmembrane region" description="Helical" evidence="6">
    <location>
        <begin position="77"/>
        <end position="93"/>
    </location>
</feature>
<evidence type="ECO:0000313" key="10">
    <source>
        <dbReference type="Proteomes" id="UP001155027"/>
    </source>
</evidence>
<dbReference type="PRINTS" id="PR01434">
    <property type="entry name" value="NADHDHGNASE5"/>
</dbReference>
<evidence type="ECO:0000259" key="8">
    <source>
        <dbReference type="Pfam" id="PF00662"/>
    </source>
</evidence>
<evidence type="ECO:0000256" key="6">
    <source>
        <dbReference type="SAM" id="Phobius"/>
    </source>
</evidence>
<comment type="caution">
    <text evidence="9">The sequence shown here is derived from an EMBL/GenBank/DDBJ whole genome shotgun (WGS) entry which is preliminary data.</text>
</comment>
<feature type="transmembrane region" description="Helical" evidence="6">
    <location>
        <begin position="385"/>
        <end position="404"/>
    </location>
</feature>
<dbReference type="EMBL" id="JANUAU010000001">
    <property type="protein sequence ID" value="MCS3676201.1"/>
    <property type="molecule type" value="Genomic_DNA"/>
</dbReference>
<dbReference type="InterPro" id="IPR001516">
    <property type="entry name" value="Proton_antipo_N"/>
</dbReference>
<evidence type="ECO:0000259" key="7">
    <source>
        <dbReference type="Pfam" id="PF00361"/>
    </source>
</evidence>
<evidence type="ECO:0000256" key="4">
    <source>
        <dbReference type="ARBA" id="ARBA00023136"/>
    </source>
</evidence>
<feature type="transmembrane region" description="Helical" evidence="6">
    <location>
        <begin position="353"/>
        <end position="373"/>
    </location>
</feature>
<dbReference type="InterPro" id="IPR001750">
    <property type="entry name" value="ND/Mrp_TM"/>
</dbReference>
<dbReference type="GO" id="GO:0012505">
    <property type="term" value="C:endomembrane system"/>
    <property type="evidence" value="ECO:0007669"/>
    <property type="project" value="UniProtKB-SubCell"/>
</dbReference>
<feature type="domain" description="NADH:quinone oxidoreductase/Mrp antiporter transmembrane" evidence="7">
    <location>
        <begin position="96"/>
        <end position="316"/>
    </location>
</feature>
<protein>
    <submittedName>
        <fullName evidence="9">NAD(P)H-quinone oxidoreductase subunit 5</fullName>
    </submittedName>
</protein>
<dbReference type="GO" id="GO:0042773">
    <property type="term" value="P:ATP synthesis coupled electron transport"/>
    <property type="evidence" value="ECO:0007669"/>
    <property type="project" value="InterPro"/>
</dbReference>
<dbReference type="GO" id="GO:0003954">
    <property type="term" value="F:NADH dehydrogenase activity"/>
    <property type="evidence" value="ECO:0007669"/>
    <property type="project" value="TreeGrafter"/>
</dbReference>
<feature type="transmembrane region" description="Helical" evidence="6">
    <location>
        <begin position="99"/>
        <end position="117"/>
    </location>
</feature>
<dbReference type="Pfam" id="PF00662">
    <property type="entry name" value="Proton_antipo_N"/>
    <property type="match status" value="1"/>
</dbReference>
<dbReference type="InterPro" id="IPR003945">
    <property type="entry name" value="NU5C-like"/>
</dbReference>
<dbReference type="Proteomes" id="UP001155027">
    <property type="component" value="Unassembled WGS sequence"/>
</dbReference>
<feature type="transmembrane region" description="Helical" evidence="6">
    <location>
        <begin position="46"/>
        <end position="65"/>
    </location>
</feature>
<feature type="transmembrane region" description="Helical" evidence="6">
    <location>
        <begin position="238"/>
        <end position="259"/>
    </location>
</feature>
<name>A0A9X2TF70_9BACT</name>
<feature type="transmembrane region" description="Helical" evidence="6">
    <location>
        <begin position="137"/>
        <end position="160"/>
    </location>
</feature>
<keyword evidence="4 6" id="KW-0472">Membrane</keyword>
<feature type="transmembrane region" description="Helical" evidence="6">
    <location>
        <begin position="271"/>
        <end position="292"/>
    </location>
</feature>
<sequence length="479" mass="49690">MSRSTASRLPLVYTRLTWGLFALSLGLLVWAPDPEWAGDGLLRADGLTRVMALVTTFVSGIVHSFSRRYMAGAKRLNAFYGRLFGLTLIVLVLTAANHLVLFAGAWAAMGWVLADLIGHVRGWPQARAAARYARQHFLGGSALLAGALGLLGGSAGAWTISGVLSAAEALPTLVVAGAAGLLLLAAMVQSALVPFHRWLLSSMTAPTPVSGFMHAGLVNAGGVLLARFAPVVFEAPAVMWAIVLAGGVSALLGQAWMLVQTDVKRQLGASTVAQMGFMVLQCGLGFVPAAIAHLILHGFYKAYLFLAAGSAVEHTTPGRPEASGTGALGGLVTAAAAVGGGALFAVLTGKSLTALNSGTVLTLFVVLAVLHATRTLVRRTSLSPAVRTALVPAVLLPTLVLYAGVYKGVGALFADVPSAVAPTALTPLHGALLAVFVGAYIAVDRGWHRASTRLYVTLRNTAQPLSTTLLNNRDQYNAH</sequence>
<feature type="transmembrane region" description="Helical" evidence="6">
    <location>
        <begin position="327"/>
        <end position="347"/>
    </location>
</feature>
<dbReference type="AlphaFoldDB" id="A0A9X2TF70"/>
<accession>A0A9X2TF70</accession>
<dbReference type="GO" id="GO:0008137">
    <property type="term" value="F:NADH dehydrogenase (ubiquinone) activity"/>
    <property type="evidence" value="ECO:0007669"/>
    <property type="project" value="InterPro"/>
</dbReference>
<dbReference type="PANTHER" id="PTHR42829:SF1">
    <property type="entry name" value="INORGANIC CARBON TRANSPORTER SUBUNIT DABB-RELATED"/>
    <property type="match status" value="1"/>
</dbReference>
<gene>
    <name evidence="9" type="ORF">GGP71_000097</name>
</gene>
<keyword evidence="2 5" id="KW-0812">Transmembrane</keyword>
<dbReference type="RefSeq" id="WP_259079067.1">
    <property type="nucleotide sequence ID" value="NZ_JANUAU010000001.1"/>
</dbReference>
<organism evidence="9 10">
    <name type="scientific">Salinibacter ruber</name>
    <dbReference type="NCBI Taxonomy" id="146919"/>
    <lineage>
        <taxon>Bacteria</taxon>
        <taxon>Pseudomonadati</taxon>
        <taxon>Rhodothermota</taxon>
        <taxon>Rhodothermia</taxon>
        <taxon>Rhodothermales</taxon>
        <taxon>Salinibacteraceae</taxon>
        <taxon>Salinibacter</taxon>
    </lineage>
</organism>
<evidence type="ECO:0000256" key="2">
    <source>
        <dbReference type="ARBA" id="ARBA00022692"/>
    </source>
</evidence>
<evidence type="ECO:0000256" key="3">
    <source>
        <dbReference type="ARBA" id="ARBA00022989"/>
    </source>
</evidence>
<proteinExistence type="predicted"/>
<comment type="subcellular location">
    <subcellularLocation>
        <location evidence="1">Endomembrane system</location>
        <topology evidence="1">Multi-pass membrane protein</topology>
    </subcellularLocation>
    <subcellularLocation>
        <location evidence="5">Membrane</location>
        <topology evidence="5">Multi-pass membrane protein</topology>
    </subcellularLocation>
</comment>
<dbReference type="GO" id="GO:0015990">
    <property type="term" value="P:electron transport coupled proton transport"/>
    <property type="evidence" value="ECO:0007669"/>
    <property type="project" value="TreeGrafter"/>
</dbReference>
<evidence type="ECO:0000313" key="9">
    <source>
        <dbReference type="EMBL" id="MCS3676201.1"/>
    </source>
</evidence>
<feature type="transmembrane region" description="Helical" evidence="6">
    <location>
        <begin position="424"/>
        <end position="443"/>
    </location>
</feature>
<evidence type="ECO:0000256" key="1">
    <source>
        <dbReference type="ARBA" id="ARBA00004127"/>
    </source>
</evidence>
<feature type="domain" description="NADH-Ubiquinone oxidoreductase (complex I) chain 5 N-terminal" evidence="8">
    <location>
        <begin position="42"/>
        <end position="80"/>
    </location>
</feature>
<dbReference type="PANTHER" id="PTHR42829">
    <property type="entry name" value="NADH-UBIQUINONE OXIDOREDUCTASE CHAIN 5"/>
    <property type="match status" value="1"/>
</dbReference>
<feature type="transmembrane region" description="Helical" evidence="6">
    <location>
        <begin position="12"/>
        <end position="31"/>
    </location>
</feature>
<evidence type="ECO:0000256" key="5">
    <source>
        <dbReference type="RuleBase" id="RU000320"/>
    </source>
</evidence>
<dbReference type="GO" id="GO:0016020">
    <property type="term" value="C:membrane"/>
    <property type="evidence" value="ECO:0007669"/>
    <property type="project" value="UniProtKB-SubCell"/>
</dbReference>
<dbReference type="Pfam" id="PF00361">
    <property type="entry name" value="Proton_antipo_M"/>
    <property type="match status" value="1"/>
</dbReference>
<feature type="transmembrane region" description="Helical" evidence="6">
    <location>
        <begin position="172"/>
        <end position="195"/>
    </location>
</feature>